<feature type="transmembrane region" description="Helical" evidence="7">
    <location>
        <begin position="218"/>
        <end position="240"/>
    </location>
</feature>
<feature type="transmembrane region" description="Helical" evidence="7">
    <location>
        <begin position="52"/>
        <end position="70"/>
    </location>
</feature>
<keyword evidence="9" id="KW-1185">Reference proteome</keyword>
<feature type="transmembrane region" description="Helical" evidence="7">
    <location>
        <begin position="90"/>
        <end position="117"/>
    </location>
</feature>
<evidence type="ECO:0000313" key="8">
    <source>
        <dbReference type="EMBL" id="GAA3722366.1"/>
    </source>
</evidence>
<keyword evidence="3" id="KW-1003">Cell membrane</keyword>
<dbReference type="Gene3D" id="1.20.1630.10">
    <property type="entry name" value="Formate dehydrogenase/DMSO reductase domain"/>
    <property type="match status" value="1"/>
</dbReference>
<accession>A0ABP7EPH7</accession>
<proteinExistence type="inferred from homology"/>
<name>A0ABP7EPH7_9GAMM</name>
<organism evidence="8 9">
    <name type="scientific">Oceanisphaera sediminis</name>
    <dbReference type="NCBI Taxonomy" id="981381"/>
    <lineage>
        <taxon>Bacteria</taxon>
        <taxon>Pseudomonadati</taxon>
        <taxon>Pseudomonadota</taxon>
        <taxon>Gammaproteobacteria</taxon>
        <taxon>Aeromonadales</taxon>
        <taxon>Aeromonadaceae</taxon>
        <taxon>Oceanisphaera</taxon>
    </lineage>
</organism>
<gene>
    <name evidence="8" type="primary">nrfD</name>
    <name evidence="8" type="ORF">GCM10022421_33860</name>
</gene>
<evidence type="ECO:0000256" key="5">
    <source>
        <dbReference type="ARBA" id="ARBA00022989"/>
    </source>
</evidence>
<dbReference type="InterPro" id="IPR052049">
    <property type="entry name" value="Electron_transfer_protein"/>
</dbReference>
<comment type="subcellular location">
    <subcellularLocation>
        <location evidence="1">Cell membrane</location>
        <topology evidence="1">Multi-pass membrane protein</topology>
    </subcellularLocation>
</comment>
<reference evidence="9" key="1">
    <citation type="journal article" date="2019" name="Int. J. Syst. Evol. Microbiol.">
        <title>The Global Catalogue of Microorganisms (GCM) 10K type strain sequencing project: providing services to taxonomists for standard genome sequencing and annotation.</title>
        <authorList>
            <consortium name="The Broad Institute Genomics Platform"/>
            <consortium name="The Broad Institute Genome Sequencing Center for Infectious Disease"/>
            <person name="Wu L."/>
            <person name="Ma J."/>
        </authorList>
    </citation>
    <scope>NUCLEOTIDE SEQUENCE [LARGE SCALE GENOMIC DNA]</scope>
    <source>
        <strain evidence="9">JCM 17329</strain>
    </source>
</reference>
<feature type="transmembrane region" description="Helical" evidence="7">
    <location>
        <begin position="322"/>
        <end position="348"/>
    </location>
</feature>
<dbReference type="EMBL" id="BAABDS010000051">
    <property type="protein sequence ID" value="GAA3722366.1"/>
    <property type="molecule type" value="Genomic_DNA"/>
</dbReference>
<evidence type="ECO:0000256" key="2">
    <source>
        <dbReference type="ARBA" id="ARBA00008929"/>
    </source>
</evidence>
<comment type="similarity">
    <text evidence="2">Belongs to the NrfD family.</text>
</comment>
<comment type="caution">
    <text evidence="8">The sequence shown here is derived from an EMBL/GenBank/DDBJ whole genome shotgun (WGS) entry which is preliminary data.</text>
</comment>
<sequence length="356" mass="39470">MPVTELLTTHAEAPWLPWAVQYFFLIGLAAGAALLLPWALNERTALHPWCGRLALILGISAVTGPVALLADLHQPFRFWHFYTQLTPGSWMWLGALILPVFVTLALLVSFSLLRPHLSPKQPWLKWWLALPLWPRGRVLHALAWLTALAAIGILLYTGMEIRVVRSRALWDTAWLPVNLLLTAFLALFGLLLLLEVMMPRADSGSSPRTLRRAMTATLAALTLAMLLWAMSGMMLGSPSWLEARRLFLNFTFWRHLLLLSLAGGASLWLLCLVRNRRPVSAFDALPALLALLCAWGFRWVVLMNVQTVPKYGAGLYHLSPDLLGSAGLIVVGTLGLWLALAGAVWALLDHMGVRHG</sequence>
<evidence type="ECO:0000256" key="1">
    <source>
        <dbReference type="ARBA" id="ARBA00004651"/>
    </source>
</evidence>
<keyword evidence="5 7" id="KW-1133">Transmembrane helix</keyword>
<feature type="transmembrane region" description="Helical" evidence="7">
    <location>
        <begin position="252"/>
        <end position="272"/>
    </location>
</feature>
<dbReference type="PANTHER" id="PTHR34856">
    <property type="entry name" value="PROTEIN NRFD"/>
    <property type="match status" value="1"/>
</dbReference>
<protein>
    <submittedName>
        <fullName evidence="8">Polysulfide reductase NrfD</fullName>
    </submittedName>
</protein>
<feature type="transmembrane region" description="Helical" evidence="7">
    <location>
        <begin position="20"/>
        <end position="40"/>
    </location>
</feature>
<keyword evidence="4 7" id="KW-0812">Transmembrane</keyword>
<dbReference type="Proteomes" id="UP001501479">
    <property type="component" value="Unassembled WGS sequence"/>
</dbReference>
<dbReference type="PANTHER" id="PTHR34856:SF2">
    <property type="entry name" value="PROTEIN NRFD"/>
    <property type="match status" value="1"/>
</dbReference>
<feature type="transmembrane region" description="Helical" evidence="7">
    <location>
        <begin position="284"/>
        <end position="302"/>
    </location>
</feature>
<evidence type="ECO:0000313" key="9">
    <source>
        <dbReference type="Proteomes" id="UP001501479"/>
    </source>
</evidence>
<evidence type="ECO:0000256" key="7">
    <source>
        <dbReference type="SAM" id="Phobius"/>
    </source>
</evidence>
<evidence type="ECO:0000256" key="6">
    <source>
        <dbReference type="ARBA" id="ARBA00023136"/>
    </source>
</evidence>
<evidence type="ECO:0000256" key="4">
    <source>
        <dbReference type="ARBA" id="ARBA00022692"/>
    </source>
</evidence>
<feature type="transmembrane region" description="Helical" evidence="7">
    <location>
        <begin position="138"/>
        <end position="159"/>
    </location>
</feature>
<dbReference type="RefSeq" id="WP_344965958.1">
    <property type="nucleotide sequence ID" value="NZ_BAABDS010000051.1"/>
</dbReference>
<feature type="transmembrane region" description="Helical" evidence="7">
    <location>
        <begin position="179"/>
        <end position="197"/>
    </location>
</feature>
<dbReference type="Pfam" id="PF03916">
    <property type="entry name" value="NrfD"/>
    <property type="match status" value="1"/>
</dbReference>
<dbReference type="InterPro" id="IPR005614">
    <property type="entry name" value="NrfD-like"/>
</dbReference>
<keyword evidence="6 7" id="KW-0472">Membrane</keyword>
<evidence type="ECO:0000256" key="3">
    <source>
        <dbReference type="ARBA" id="ARBA00022475"/>
    </source>
</evidence>